<accession>A0A160DSK8</accession>
<dbReference type="GO" id="GO:0016740">
    <property type="term" value="F:transferase activity"/>
    <property type="evidence" value="ECO:0007669"/>
    <property type="project" value="UniProtKB-KW"/>
</dbReference>
<dbReference type="Gene3D" id="1.20.1050.10">
    <property type="match status" value="1"/>
</dbReference>
<evidence type="ECO:0000313" key="4">
    <source>
        <dbReference type="Proteomes" id="UP000076830"/>
    </source>
</evidence>
<dbReference type="Pfam" id="PF13417">
    <property type="entry name" value="GST_N_3"/>
    <property type="match status" value="1"/>
</dbReference>
<evidence type="ECO:0000259" key="1">
    <source>
        <dbReference type="PROSITE" id="PS50404"/>
    </source>
</evidence>
<keyword evidence="4" id="KW-1185">Reference proteome</keyword>
<dbReference type="PROSITE" id="PS50404">
    <property type="entry name" value="GST_NTER"/>
    <property type="match status" value="1"/>
</dbReference>
<dbReference type="PATRIC" id="fig|1300342.3.peg.1218"/>
<feature type="domain" description="GST N-terminal" evidence="1">
    <location>
        <begin position="1"/>
        <end position="81"/>
    </location>
</feature>
<reference evidence="3 4" key="1">
    <citation type="submission" date="2016-04" db="EMBL/GenBank/DDBJ databases">
        <title>Complete genome sequence of Dokdonella koreensis DS-123T.</title>
        <authorList>
            <person name="Kim J.F."/>
            <person name="Lee H."/>
            <person name="Kwak M.-J."/>
        </authorList>
    </citation>
    <scope>NUCLEOTIDE SEQUENCE [LARGE SCALE GENOMIC DNA]</scope>
    <source>
        <strain evidence="3 4">DS-123</strain>
    </source>
</reference>
<name>A0A160DSK8_9GAMM</name>
<dbReference type="AlphaFoldDB" id="A0A160DSK8"/>
<dbReference type="SUPFAM" id="SSF47616">
    <property type="entry name" value="GST C-terminal domain-like"/>
    <property type="match status" value="1"/>
</dbReference>
<protein>
    <submittedName>
        <fullName evidence="3">Glutathione S-transferase domain</fullName>
    </submittedName>
</protein>
<evidence type="ECO:0000313" key="3">
    <source>
        <dbReference type="EMBL" id="ANB17279.1"/>
    </source>
</evidence>
<feature type="domain" description="GST C-terminal" evidence="2">
    <location>
        <begin position="87"/>
        <end position="211"/>
    </location>
</feature>
<dbReference type="STRING" id="1300342.I596_1249"/>
<dbReference type="SFLD" id="SFLDS00019">
    <property type="entry name" value="Glutathione_Transferase_(cytos"/>
    <property type="match status" value="1"/>
</dbReference>
<dbReference type="PANTHER" id="PTHR43968">
    <property type="match status" value="1"/>
</dbReference>
<dbReference type="PROSITE" id="PS51354">
    <property type="entry name" value="GLUTAREDOXIN_2"/>
    <property type="match status" value="1"/>
</dbReference>
<dbReference type="InterPro" id="IPR036282">
    <property type="entry name" value="Glutathione-S-Trfase_C_sf"/>
</dbReference>
<keyword evidence="3" id="KW-0808">Transferase</keyword>
<dbReference type="InterPro" id="IPR010987">
    <property type="entry name" value="Glutathione-S-Trfase_C-like"/>
</dbReference>
<proteinExistence type="predicted"/>
<dbReference type="InterPro" id="IPR050983">
    <property type="entry name" value="GST_Omega/HSP26"/>
</dbReference>
<dbReference type="PANTHER" id="PTHR43968:SF6">
    <property type="entry name" value="GLUTATHIONE S-TRANSFERASE OMEGA"/>
    <property type="match status" value="1"/>
</dbReference>
<evidence type="ECO:0000259" key="2">
    <source>
        <dbReference type="PROSITE" id="PS50405"/>
    </source>
</evidence>
<dbReference type="KEGG" id="dko:I596_1249"/>
<dbReference type="Pfam" id="PF13410">
    <property type="entry name" value="GST_C_2"/>
    <property type="match status" value="1"/>
</dbReference>
<dbReference type="PROSITE" id="PS50405">
    <property type="entry name" value="GST_CTER"/>
    <property type="match status" value="1"/>
</dbReference>
<dbReference type="GO" id="GO:0005737">
    <property type="term" value="C:cytoplasm"/>
    <property type="evidence" value="ECO:0007669"/>
    <property type="project" value="TreeGrafter"/>
</dbReference>
<dbReference type="Gene3D" id="3.40.30.10">
    <property type="entry name" value="Glutaredoxin"/>
    <property type="match status" value="1"/>
</dbReference>
<dbReference type="CDD" id="cd00570">
    <property type="entry name" value="GST_N_family"/>
    <property type="match status" value="1"/>
</dbReference>
<dbReference type="RefSeq" id="WP_067645381.1">
    <property type="nucleotide sequence ID" value="NZ_CP015249.1"/>
</dbReference>
<dbReference type="InterPro" id="IPR036249">
    <property type="entry name" value="Thioredoxin-like_sf"/>
</dbReference>
<dbReference type="EMBL" id="CP015249">
    <property type="protein sequence ID" value="ANB17279.1"/>
    <property type="molecule type" value="Genomic_DNA"/>
</dbReference>
<dbReference type="SUPFAM" id="SSF52833">
    <property type="entry name" value="Thioredoxin-like"/>
    <property type="match status" value="1"/>
</dbReference>
<dbReference type="SFLD" id="SFLDG00358">
    <property type="entry name" value="Main_(cytGST)"/>
    <property type="match status" value="1"/>
</dbReference>
<gene>
    <name evidence="3" type="ORF">I596_1249</name>
</gene>
<dbReference type="OrthoDB" id="9782992at2"/>
<dbReference type="InterPro" id="IPR004045">
    <property type="entry name" value="Glutathione_S-Trfase_N"/>
</dbReference>
<sequence length="220" mass="25327">MSLELFAHPFSSYCQKALIALHENAIPFRYRLLEQTDPQTQAEFAALWPIRRFPMLRAGTRTLPEASIIIEYLQLHHPGPVRLIPDDPDAALQVRLLDRFFDNYISTPQQKIVFDALRAPEARDAHGVAEARDLLERAYAWLERQLDDGRPWAAGDAFTLADCGAAPFLFYADWTHAIDARFHRVQAYRARLLARPSVKRVVDDARPYRRYFPLGAPDRD</sequence>
<dbReference type="InterPro" id="IPR040079">
    <property type="entry name" value="Glutathione_S-Trfase"/>
</dbReference>
<organism evidence="3 4">
    <name type="scientific">Dokdonella koreensis DS-123</name>
    <dbReference type="NCBI Taxonomy" id="1300342"/>
    <lineage>
        <taxon>Bacteria</taxon>
        <taxon>Pseudomonadati</taxon>
        <taxon>Pseudomonadota</taxon>
        <taxon>Gammaproteobacteria</taxon>
        <taxon>Lysobacterales</taxon>
        <taxon>Rhodanobacteraceae</taxon>
        <taxon>Dokdonella</taxon>
    </lineage>
</organism>
<dbReference type="Proteomes" id="UP000076830">
    <property type="component" value="Chromosome"/>
</dbReference>